<reference evidence="1 2" key="1">
    <citation type="submission" date="2019-03" db="EMBL/GenBank/DDBJ databases">
        <title>First draft genome of Liparis tanakae, snailfish: a comprehensive survey of snailfish specific genes.</title>
        <authorList>
            <person name="Kim W."/>
            <person name="Song I."/>
            <person name="Jeong J.-H."/>
            <person name="Kim D."/>
            <person name="Kim S."/>
            <person name="Ryu S."/>
            <person name="Song J.Y."/>
            <person name="Lee S.K."/>
        </authorList>
    </citation>
    <scope>NUCLEOTIDE SEQUENCE [LARGE SCALE GENOMIC DNA]</scope>
    <source>
        <tissue evidence="1">Muscle</tissue>
    </source>
</reference>
<accession>A0A4Z2IKN4</accession>
<keyword evidence="2" id="KW-1185">Reference proteome</keyword>
<sequence length="78" mass="8491">MLVDPAEQPVLRGERLQIVPILAIAELTATNSVKLIFSSLLVSPAMKVSAISRTLYPGREKLASRKSSWSSKSLTKPL</sequence>
<evidence type="ECO:0000313" key="1">
    <source>
        <dbReference type="EMBL" id="TNN78297.1"/>
    </source>
</evidence>
<proteinExistence type="predicted"/>
<dbReference type="AlphaFoldDB" id="A0A4Z2IKN4"/>
<organism evidence="1 2">
    <name type="scientific">Liparis tanakae</name>
    <name type="common">Tanaka's snailfish</name>
    <dbReference type="NCBI Taxonomy" id="230148"/>
    <lineage>
        <taxon>Eukaryota</taxon>
        <taxon>Metazoa</taxon>
        <taxon>Chordata</taxon>
        <taxon>Craniata</taxon>
        <taxon>Vertebrata</taxon>
        <taxon>Euteleostomi</taxon>
        <taxon>Actinopterygii</taxon>
        <taxon>Neopterygii</taxon>
        <taxon>Teleostei</taxon>
        <taxon>Neoteleostei</taxon>
        <taxon>Acanthomorphata</taxon>
        <taxon>Eupercaria</taxon>
        <taxon>Perciformes</taxon>
        <taxon>Cottioidei</taxon>
        <taxon>Cottales</taxon>
        <taxon>Liparidae</taxon>
        <taxon>Liparis</taxon>
    </lineage>
</organism>
<gene>
    <name evidence="1" type="ORF">EYF80_011537</name>
</gene>
<comment type="caution">
    <text evidence="1">The sequence shown here is derived from an EMBL/GenBank/DDBJ whole genome shotgun (WGS) entry which is preliminary data.</text>
</comment>
<name>A0A4Z2IKN4_9TELE</name>
<evidence type="ECO:0000313" key="2">
    <source>
        <dbReference type="Proteomes" id="UP000314294"/>
    </source>
</evidence>
<dbReference type="Proteomes" id="UP000314294">
    <property type="component" value="Unassembled WGS sequence"/>
</dbReference>
<protein>
    <submittedName>
        <fullName evidence="1">Uncharacterized protein</fullName>
    </submittedName>
</protein>
<dbReference type="EMBL" id="SRLO01000075">
    <property type="protein sequence ID" value="TNN78297.1"/>
    <property type="molecule type" value="Genomic_DNA"/>
</dbReference>